<dbReference type="InterPro" id="IPR002398">
    <property type="entry name" value="Pept_C14"/>
</dbReference>
<reference evidence="2 3" key="1">
    <citation type="journal article" date="2018" name="Gigascience">
        <title>Genomes of trombidid mites reveal novel predicted allergens and laterally-transferred genes associated with secondary metabolism.</title>
        <authorList>
            <person name="Dong X."/>
            <person name="Chaisiri K."/>
            <person name="Xia D."/>
            <person name="Armstrong S.D."/>
            <person name="Fang Y."/>
            <person name="Donnelly M.J."/>
            <person name="Kadowaki T."/>
            <person name="McGarry J.W."/>
            <person name="Darby A.C."/>
            <person name="Makepeace B.L."/>
        </authorList>
    </citation>
    <scope>NUCLEOTIDE SEQUENCE [LARGE SCALE GENOMIC DNA]</scope>
    <source>
        <strain evidence="2">UoL-UT</strain>
    </source>
</reference>
<dbReference type="GO" id="GO:0005737">
    <property type="term" value="C:cytoplasm"/>
    <property type="evidence" value="ECO:0007669"/>
    <property type="project" value="TreeGrafter"/>
</dbReference>
<dbReference type="AlphaFoldDB" id="A0A443S4L8"/>
<dbReference type="InterPro" id="IPR029030">
    <property type="entry name" value="Caspase-like_dom_sf"/>
</dbReference>
<dbReference type="SUPFAM" id="SSF52129">
    <property type="entry name" value="Caspase-like"/>
    <property type="match status" value="1"/>
</dbReference>
<proteinExistence type="predicted"/>
<dbReference type="InterPro" id="IPR011600">
    <property type="entry name" value="Pept_C14_caspase"/>
</dbReference>
<dbReference type="GO" id="GO:0006508">
    <property type="term" value="P:proteolysis"/>
    <property type="evidence" value="ECO:0007669"/>
    <property type="project" value="InterPro"/>
</dbReference>
<gene>
    <name evidence="2" type="ORF">B4U80_13549</name>
</gene>
<dbReference type="VEuPathDB" id="VectorBase:LDEU009542"/>
<dbReference type="Pfam" id="PF00656">
    <property type="entry name" value="Peptidase_C14"/>
    <property type="match status" value="1"/>
</dbReference>
<dbReference type="GO" id="GO:0043525">
    <property type="term" value="P:positive regulation of neuron apoptotic process"/>
    <property type="evidence" value="ECO:0007669"/>
    <property type="project" value="TreeGrafter"/>
</dbReference>
<evidence type="ECO:0000313" key="2">
    <source>
        <dbReference type="EMBL" id="RWS22498.1"/>
    </source>
</evidence>
<dbReference type="OrthoDB" id="6097640at2759"/>
<dbReference type="PANTHER" id="PTHR10454">
    <property type="entry name" value="CASPASE"/>
    <property type="match status" value="1"/>
</dbReference>
<name>A0A443S4L8_9ACAR</name>
<protein>
    <recommendedName>
        <fullName evidence="1">Caspase family p20 domain-containing protein</fullName>
    </recommendedName>
</protein>
<dbReference type="Gene3D" id="3.40.50.1460">
    <property type="match status" value="1"/>
</dbReference>
<dbReference type="GO" id="GO:0004197">
    <property type="term" value="F:cysteine-type endopeptidase activity"/>
    <property type="evidence" value="ECO:0007669"/>
    <property type="project" value="InterPro"/>
</dbReference>
<organism evidence="2 3">
    <name type="scientific">Leptotrombidium deliense</name>
    <dbReference type="NCBI Taxonomy" id="299467"/>
    <lineage>
        <taxon>Eukaryota</taxon>
        <taxon>Metazoa</taxon>
        <taxon>Ecdysozoa</taxon>
        <taxon>Arthropoda</taxon>
        <taxon>Chelicerata</taxon>
        <taxon>Arachnida</taxon>
        <taxon>Acari</taxon>
        <taxon>Acariformes</taxon>
        <taxon>Trombidiformes</taxon>
        <taxon>Prostigmata</taxon>
        <taxon>Anystina</taxon>
        <taxon>Parasitengona</taxon>
        <taxon>Trombiculoidea</taxon>
        <taxon>Trombiculidae</taxon>
        <taxon>Leptotrombidium</taxon>
    </lineage>
</organism>
<dbReference type="EMBL" id="NCKV01008630">
    <property type="protein sequence ID" value="RWS22498.1"/>
    <property type="molecule type" value="Genomic_DNA"/>
</dbReference>
<dbReference type="GO" id="GO:0006915">
    <property type="term" value="P:apoptotic process"/>
    <property type="evidence" value="ECO:0007669"/>
    <property type="project" value="TreeGrafter"/>
</dbReference>
<keyword evidence="3" id="KW-1185">Reference proteome</keyword>
<dbReference type="Proteomes" id="UP000288716">
    <property type="component" value="Unassembled WGS sequence"/>
</dbReference>
<comment type="caution">
    <text evidence="2">The sequence shown here is derived from an EMBL/GenBank/DDBJ whole genome shotgun (WGS) entry which is preliminary data.</text>
</comment>
<evidence type="ECO:0000259" key="1">
    <source>
        <dbReference type="PROSITE" id="PS50208"/>
    </source>
</evidence>
<dbReference type="PROSITE" id="PS50208">
    <property type="entry name" value="CASPASE_P20"/>
    <property type="match status" value="1"/>
</dbReference>
<accession>A0A443S4L8</accession>
<sequence>MLPSSIGTLHIHFHGHGYYCTEKRENYVIGTNEEKIYFRQLFELFPKTRVIKCLYLDLCNFEWNHEGKTNEFYIMDTQQPSEMFFKRTDIFVHYVKPFNSGAVYCELFEIKNRFHKDGKEGIWVQFAANPEVSNTFADYLSTEVRKTYRYHFQSTKMDEYIDKHLDEINDDEIFILQLDLDAVKVDGSFMLNFGNKPFYLTTFFQTLMKNHPRLRYLPKMIFLNISVLDPCCGYIEYINLFATEKENSEITKNENKNYTTNSEMFIIWSTVSGFANLNGFHIGSCFSYLVREILRQSLSTKIGFTYLLSKESIYPIEINNVNAHKIIVFGNIESENAYDVKNGLCVIIENKCFPENMKPNYLSHITADNFEEAFECHNFEVRRDLHDAPAALMCDYLKKIAADSKLNRYTALVIIIISKSETILNANVIYGSDNQYISMNNLKMLFSDENCKALKGKLKLFIIDGPRGDSIPDYRNKDDVEIYSNVSQLFDKDISCAKNMPDNINFTIDTPMGHMNLGNTIIVGVSRERVQIKAMPQNNRHRFNIFKGETCIATLDDLSEYDFGYTYWEKTNASIVDSSVGKILFSRRRNNSKIPDRSKFKSAKCFCEI</sequence>
<dbReference type="InterPro" id="IPR001309">
    <property type="entry name" value="Pept_C14_p20"/>
</dbReference>
<evidence type="ECO:0000313" key="3">
    <source>
        <dbReference type="Proteomes" id="UP000288716"/>
    </source>
</evidence>
<dbReference type="STRING" id="299467.A0A443S4L8"/>
<feature type="domain" description="Caspase family p20" evidence="1">
    <location>
        <begin position="341"/>
        <end position="470"/>
    </location>
</feature>
<dbReference type="PANTHER" id="PTHR10454:SF210">
    <property type="entry name" value="CASPASE-2"/>
    <property type="match status" value="1"/>
</dbReference>